<reference evidence="4" key="1">
    <citation type="journal article" date="2019" name="Environ. Microbiol.">
        <title>Fungal ecological strategies reflected in gene transcription - a case study of two litter decomposers.</title>
        <authorList>
            <person name="Barbi F."/>
            <person name="Kohler A."/>
            <person name="Barry K."/>
            <person name="Baskaran P."/>
            <person name="Daum C."/>
            <person name="Fauchery L."/>
            <person name="Ihrmark K."/>
            <person name="Kuo A."/>
            <person name="LaButti K."/>
            <person name="Lipzen A."/>
            <person name="Morin E."/>
            <person name="Grigoriev I.V."/>
            <person name="Henrissat B."/>
            <person name="Lindahl B."/>
            <person name="Martin F."/>
        </authorList>
    </citation>
    <scope>NUCLEOTIDE SEQUENCE</scope>
    <source>
        <strain evidence="4">JB14</strain>
    </source>
</reference>
<evidence type="ECO:0000256" key="3">
    <source>
        <dbReference type="ARBA" id="ARBA00023242"/>
    </source>
</evidence>
<evidence type="ECO:0000256" key="2">
    <source>
        <dbReference type="ARBA" id="ARBA00022833"/>
    </source>
</evidence>
<accession>A0A6A4HAF6</accession>
<evidence type="ECO:0000313" key="5">
    <source>
        <dbReference type="Proteomes" id="UP000799118"/>
    </source>
</evidence>
<feature type="non-terminal residue" evidence="4">
    <location>
        <position position="1"/>
    </location>
</feature>
<protein>
    <submittedName>
        <fullName evidence="4">Uncharacterized protein</fullName>
    </submittedName>
</protein>
<dbReference type="Gene3D" id="3.90.530.10">
    <property type="entry name" value="XPA C-terminal domain"/>
    <property type="match status" value="1"/>
</dbReference>
<dbReference type="AlphaFoldDB" id="A0A6A4HAF6"/>
<dbReference type="OrthoDB" id="2881925at2759"/>
<keyword evidence="2" id="KW-0862">Zinc</keyword>
<sequence length="132" mass="14949">FGLKGKDLDLINPIERRPNIAGRRGYICKYNLSEVEELAARLQSGACIAALQGLAKPKGPKIMRTRAMKEFNLTAAQMDTIRPISIQPNPHNNQHAPMRFYNRCDVKVSTFRGVKKFKVLTKLQALKDRLEV</sequence>
<dbReference type="CDD" id="cd21075">
    <property type="entry name" value="DBD_XPA-like"/>
    <property type="match status" value="1"/>
</dbReference>
<dbReference type="SUPFAM" id="SSF46955">
    <property type="entry name" value="Putative DNA-binding domain"/>
    <property type="match status" value="1"/>
</dbReference>
<dbReference type="GO" id="GO:0005634">
    <property type="term" value="C:nucleus"/>
    <property type="evidence" value="ECO:0007669"/>
    <property type="project" value="UniProtKB-SubCell"/>
</dbReference>
<gene>
    <name evidence="4" type="ORF">BT96DRAFT_826878</name>
</gene>
<dbReference type="Proteomes" id="UP000799118">
    <property type="component" value="Unassembled WGS sequence"/>
</dbReference>
<keyword evidence="5" id="KW-1185">Reference proteome</keyword>
<name>A0A6A4HAF6_9AGAR</name>
<dbReference type="EMBL" id="ML769539">
    <property type="protein sequence ID" value="KAE9395031.1"/>
    <property type="molecule type" value="Genomic_DNA"/>
</dbReference>
<evidence type="ECO:0000256" key="1">
    <source>
        <dbReference type="ARBA" id="ARBA00004123"/>
    </source>
</evidence>
<dbReference type="InterPro" id="IPR009061">
    <property type="entry name" value="DNA-bd_dom_put_sf"/>
</dbReference>
<evidence type="ECO:0000313" key="4">
    <source>
        <dbReference type="EMBL" id="KAE9395031.1"/>
    </source>
</evidence>
<organism evidence="4 5">
    <name type="scientific">Gymnopus androsaceus JB14</name>
    <dbReference type="NCBI Taxonomy" id="1447944"/>
    <lineage>
        <taxon>Eukaryota</taxon>
        <taxon>Fungi</taxon>
        <taxon>Dikarya</taxon>
        <taxon>Basidiomycota</taxon>
        <taxon>Agaricomycotina</taxon>
        <taxon>Agaricomycetes</taxon>
        <taxon>Agaricomycetidae</taxon>
        <taxon>Agaricales</taxon>
        <taxon>Marasmiineae</taxon>
        <taxon>Omphalotaceae</taxon>
        <taxon>Gymnopus</taxon>
    </lineage>
</organism>
<comment type="subcellular location">
    <subcellularLocation>
        <location evidence="1">Nucleus</location>
    </subcellularLocation>
</comment>
<keyword evidence="3" id="KW-0539">Nucleus</keyword>
<dbReference type="InterPro" id="IPR037129">
    <property type="entry name" value="XPA_sf"/>
</dbReference>
<proteinExistence type="predicted"/>